<proteinExistence type="inferred from homology"/>
<evidence type="ECO:0000313" key="13">
    <source>
        <dbReference type="Proteomes" id="UP001198983"/>
    </source>
</evidence>
<evidence type="ECO:0000256" key="4">
    <source>
        <dbReference type="ARBA" id="ARBA00022475"/>
    </source>
</evidence>
<dbReference type="GO" id="GO:0016887">
    <property type="term" value="F:ATP hydrolysis activity"/>
    <property type="evidence" value="ECO:0007669"/>
    <property type="project" value="InterPro"/>
</dbReference>
<dbReference type="FunFam" id="3.40.50.300:FF:000224">
    <property type="entry name" value="Energy-coupling factor transporter ATP-binding protein EcfA"/>
    <property type="match status" value="1"/>
</dbReference>
<dbReference type="Pfam" id="PF12558">
    <property type="entry name" value="DUF3744"/>
    <property type="match status" value="1"/>
</dbReference>
<evidence type="ECO:0000256" key="2">
    <source>
        <dbReference type="ARBA" id="ARBA00005417"/>
    </source>
</evidence>
<evidence type="ECO:0000256" key="9">
    <source>
        <dbReference type="ARBA" id="ARBA00023136"/>
    </source>
</evidence>
<keyword evidence="3" id="KW-0813">Transport</keyword>
<dbReference type="Gene3D" id="3.40.50.300">
    <property type="entry name" value="P-loop containing nucleotide triphosphate hydrolases"/>
    <property type="match status" value="2"/>
</dbReference>
<evidence type="ECO:0000256" key="5">
    <source>
        <dbReference type="ARBA" id="ARBA00022737"/>
    </source>
</evidence>
<dbReference type="InterPro" id="IPR027417">
    <property type="entry name" value="P-loop_NTPase"/>
</dbReference>
<evidence type="ECO:0000256" key="1">
    <source>
        <dbReference type="ARBA" id="ARBA00004202"/>
    </source>
</evidence>
<dbReference type="InterPro" id="IPR003439">
    <property type="entry name" value="ABC_transporter-like_ATP-bd"/>
</dbReference>
<name>A0AAX2ZH57_9FIRM</name>
<dbReference type="AlphaFoldDB" id="A0AAX2ZH57"/>
<dbReference type="GO" id="GO:0042626">
    <property type="term" value="F:ATPase-coupled transmembrane transporter activity"/>
    <property type="evidence" value="ECO:0007669"/>
    <property type="project" value="TreeGrafter"/>
</dbReference>
<dbReference type="KEGG" id="tem:JW646_04220"/>
<dbReference type="CDD" id="cd03225">
    <property type="entry name" value="ABC_cobalt_CbiO_domain1"/>
    <property type="match status" value="2"/>
</dbReference>
<dbReference type="RefSeq" id="WP_228416702.1">
    <property type="nucleotide sequence ID" value="NZ_CP081135.1"/>
</dbReference>
<organism evidence="12 13">
    <name type="scientific">Terrisporobacter hibernicus</name>
    <dbReference type="NCBI Taxonomy" id="2813371"/>
    <lineage>
        <taxon>Bacteria</taxon>
        <taxon>Bacillati</taxon>
        <taxon>Bacillota</taxon>
        <taxon>Clostridia</taxon>
        <taxon>Peptostreptococcales</taxon>
        <taxon>Peptostreptococcaceae</taxon>
        <taxon>Terrisporobacter</taxon>
    </lineage>
</organism>
<gene>
    <name evidence="12" type="ORF">JW646_04220</name>
</gene>
<feature type="domain" description="ABC transporter" evidence="11">
    <location>
        <begin position="300"/>
        <end position="533"/>
    </location>
</feature>
<comment type="function">
    <text evidence="10">Probably part of an ABC transporter complex. Responsible for energy coupling to the transport system.</text>
</comment>
<comment type="similarity">
    <text evidence="2">Belongs to the ABC transporter superfamily.</text>
</comment>
<dbReference type="PANTHER" id="PTHR43553:SF26">
    <property type="entry name" value="ABC TRANSPORTER ATP-BINDING PROTEIN BC_2655-RELATED"/>
    <property type="match status" value="1"/>
</dbReference>
<protein>
    <submittedName>
        <fullName evidence="12">ABC transporter ATP-binding protein</fullName>
    </submittedName>
</protein>
<dbReference type="Proteomes" id="UP001198983">
    <property type="component" value="Chromosome"/>
</dbReference>
<evidence type="ECO:0000313" key="12">
    <source>
        <dbReference type="EMBL" id="UEL48668.1"/>
    </source>
</evidence>
<dbReference type="EMBL" id="CP081135">
    <property type="protein sequence ID" value="UEL48668.1"/>
    <property type="molecule type" value="Genomic_DNA"/>
</dbReference>
<evidence type="ECO:0000256" key="8">
    <source>
        <dbReference type="ARBA" id="ARBA00022967"/>
    </source>
</evidence>
<evidence type="ECO:0000256" key="7">
    <source>
        <dbReference type="ARBA" id="ARBA00022840"/>
    </source>
</evidence>
<sequence length="567" mass="63631">MISFKNFSFKYNNVVDKTLKDINITINKGEKVLIVGPSGSGKSTLSHCLNGLIPFSYNGEMEGSIQIDNIKPYEESLSDISKKIGTIMQDQDSQFVGLCVGEDVAFAFENDAIPVKEMKVKVINALELVNMVDFINQSPYQLSGGQKQRVSLAGVLGSDANVLLFDEPLANLDPASGKEIMQLITDIHKKTNKTIIIVEHRIEDVLEQPFDKVIIIDKGEVKAIGTPDEILKSDLLEKRGLREPLYVSAMKYANCNLENINNLRDFNNLDEESKENINNWFINNYNSTSINNNNNEEKILEVNNLTFSHNKDKNTLEDISFSLKKGEILAVLGNNGAGKSTLCRLITGILKYKEGSICLNNECIDSWSIKKRGSSIGYVMQNPNQMISQHMIKDEVGLGLKCRGYSKEEIDTKVEEVLKICGLYPYRNWPVTALSYGQKKRVTIASILAINPDVIILDEPTAGQDHKHYTEFMEFVKSLAKKGISIILITHDMQLTLEYCDRAIVLSNGKKIADNKPSYILTDENIIKQGNLKETSLSTLAKAIDVKNTNDFVQFFIDYERQVKNNE</sequence>
<dbReference type="FunFam" id="3.40.50.300:FF:001422">
    <property type="entry name" value="Cobalt ABC transporter ATP-binding protein"/>
    <property type="match status" value="1"/>
</dbReference>
<evidence type="ECO:0000256" key="3">
    <source>
        <dbReference type="ARBA" id="ARBA00022448"/>
    </source>
</evidence>
<keyword evidence="9" id="KW-0472">Membrane</keyword>
<reference evidence="12 13" key="1">
    <citation type="journal article" date="2023" name="Int. J. Syst. Evol. Microbiol.">
        <title>Terrisporobacter hibernicus sp. nov., isolated from bovine faeces in Northern Ireland.</title>
        <authorList>
            <person name="Mitchell M."/>
            <person name="Nguyen S.V."/>
            <person name="Connor M."/>
            <person name="Fairley D.J."/>
            <person name="Donoghue O."/>
            <person name="Marshall H."/>
            <person name="Koolman L."/>
            <person name="McMullan G."/>
            <person name="Schaffer K.E."/>
            <person name="McGrath J.W."/>
            <person name="Fanning S."/>
        </authorList>
    </citation>
    <scope>NUCLEOTIDE SEQUENCE [LARGE SCALE GENOMIC DNA]</scope>
    <source>
        <strain evidence="12 13">MCA3</strain>
    </source>
</reference>
<keyword evidence="7 12" id="KW-0067">ATP-binding</keyword>
<keyword evidence="5" id="KW-0677">Repeat</keyword>
<keyword evidence="8" id="KW-1278">Translocase</keyword>
<feature type="domain" description="ABC transporter" evidence="11">
    <location>
        <begin position="2"/>
        <end position="243"/>
    </location>
</feature>
<dbReference type="SMART" id="SM00382">
    <property type="entry name" value="AAA"/>
    <property type="match status" value="2"/>
</dbReference>
<dbReference type="InterPro" id="IPR017871">
    <property type="entry name" value="ABC_transporter-like_CS"/>
</dbReference>
<evidence type="ECO:0000256" key="6">
    <source>
        <dbReference type="ARBA" id="ARBA00022741"/>
    </source>
</evidence>
<dbReference type="Pfam" id="PF00005">
    <property type="entry name" value="ABC_tran"/>
    <property type="match status" value="2"/>
</dbReference>
<evidence type="ECO:0000256" key="10">
    <source>
        <dbReference type="ARBA" id="ARBA00025157"/>
    </source>
</evidence>
<dbReference type="SUPFAM" id="SSF52540">
    <property type="entry name" value="P-loop containing nucleoside triphosphate hydrolases"/>
    <property type="match status" value="2"/>
</dbReference>
<keyword evidence="4" id="KW-1003">Cell membrane</keyword>
<dbReference type="InterPro" id="IPR050095">
    <property type="entry name" value="ECF_ABC_transporter_ATP-bd"/>
</dbReference>
<dbReference type="PROSITE" id="PS50893">
    <property type="entry name" value="ABC_TRANSPORTER_2"/>
    <property type="match status" value="2"/>
</dbReference>
<keyword evidence="13" id="KW-1185">Reference proteome</keyword>
<accession>A0AAX2ZH57</accession>
<dbReference type="GO" id="GO:0043190">
    <property type="term" value="C:ATP-binding cassette (ABC) transporter complex"/>
    <property type="evidence" value="ECO:0007669"/>
    <property type="project" value="TreeGrafter"/>
</dbReference>
<dbReference type="InterPro" id="IPR022216">
    <property type="entry name" value="ABC_Co_transporter"/>
</dbReference>
<keyword evidence="6" id="KW-0547">Nucleotide-binding</keyword>
<dbReference type="GO" id="GO:0005524">
    <property type="term" value="F:ATP binding"/>
    <property type="evidence" value="ECO:0007669"/>
    <property type="project" value="UniProtKB-KW"/>
</dbReference>
<dbReference type="InterPro" id="IPR015856">
    <property type="entry name" value="ABC_transpr_CbiO/EcfA_su"/>
</dbReference>
<evidence type="ECO:0000259" key="11">
    <source>
        <dbReference type="PROSITE" id="PS50893"/>
    </source>
</evidence>
<dbReference type="PROSITE" id="PS00211">
    <property type="entry name" value="ABC_TRANSPORTER_1"/>
    <property type="match status" value="2"/>
</dbReference>
<dbReference type="InterPro" id="IPR003593">
    <property type="entry name" value="AAA+_ATPase"/>
</dbReference>
<comment type="subcellular location">
    <subcellularLocation>
        <location evidence="1">Cell membrane</location>
        <topology evidence="1">Peripheral membrane protein</topology>
    </subcellularLocation>
</comment>
<dbReference type="NCBIfam" id="NF010167">
    <property type="entry name" value="PRK13648.1"/>
    <property type="match status" value="2"/>
</dbReference>
<dbReference type="PANTHER" id="PTHR43553">
    <property type="entry name" value="HEAVY METAL TRANSPORTER"/>
    <property type="match status" value="1"/>
</dbReference>